<evidence type="ECO:0000313" key="1">
    <source>
        <dbReference type="EMBL" id="CAK84324.1"/>
    </source>
</evidence>
<gene>
    <name evidence="1" type="ORF">GSPATT00018528001</name>
</gene>
<dbReference type="Proteomes" id="UP000000600">
    <property type="component" value="Unassembled WGS sequence"/>
</dbReference>
<dbReference type="HOGENOM" id="CLU_396633_0_0_1"/>
<dbReference type="InParanoid" id="A0DMQ7"/>
<proteinExistence type="predicted"/>
<dbReference type="PANTHER" id="PTHR39767:SF2">
    <property type="entry name" value="CHROMOSOME UNDETERMINED SCAFFOLD_1, WHOLE GENOME SHOTGUN SEQUENCE"/>
    <property type="match status" value="1"/>
</dbReference>
<name>A0DMQ7_PARTE</name>
<dbReference type="OrthoDB" id="302424at2759"/>
<keyword evidence="2" id="KW-1185">Reference proteome</keyword>
<evidence type="ECO:0000313" key="2">
    <source>
        <dbReference type="Proteomes" id="UP000000600"/>
    </source>
</evidence>
<accession>A0DMQ7</accession>
<reference evidence="1 2" key="1">
    <citation type="journal article" date="2006" name="Nature">
        <title>Global trends of whole-genome duplications revealed by the ciliate Paramecium tetraurelia.</title>
        <authorList>
            <consortium name="Genoscope"/>
            <person name="Aury J.-M."/>
            <person name="Jaillon O."/>
            <person name="Duret L."/>
            <person name="Noel B."/>
            <person name="Jubin C."/>
            <person name="Porcel B.M."/>
            <person name="Segurens B."/>
            <person name="Daubin V."/>
            <person name="Anthouard V."/>
            <person name="Aiach N."/>
            <person name="Arnaiz O."/>
            <person name="Billaut A."/>
            <person name="Beisson J."/>
            <person name="Blanc I."/>
            <person name="Bouhouche K."/>
            <person name="Camara F."/>
            <person name="Duharcourt S."/>
            <person name="Guigo R."/>
            <person name="Gogendeau D."/>
            <person name="Katinka M."/>
            <person name="Keller A.-M."/>
            <person name="Kissmehl R."/>
            <person name="Klotz C."/>
            <person name="Koll F."/>
            <person name="Le Moue A."/>
            <person name="Lepere C."/>
            <person name="Malinsky S."/>
            <person name="Nowacki M."/>
            <person name="Nowak J.K."/>
            <person name="Plattner H."/>
            <person name="Poulain J."/>
            <person name="Ruiz F."/>
            <person name="Serrano V."/>
            <person name="Zagulski M."/>
            <person name="Dessen P."/>
            <person name="Betermier M."/>
            <person name="Weissenbach J."/>
            <person name="Scarpelli C."/>
            <person name="Schachter V."/>
            <person name="Sperling L."/>
            <person name="Meyer E."/>
            <person name="Cohen J."/>
            <person name="Wincker P."/>
        </authorList>
    </citation>
    <scope>NUCLEOTIDE SEQUENCE [LARGE SCALE GENOMIC DNA]</scope>
    <source>
        <strain evidence="1 2">Stock d4-2</strain>
    </source>
</reference>
<sequence>MVFLCFTYEVLGSEVVFGSSFTTNGFTTNEGWNEYVNRSVVLTAEAYEGQNYFGLNAFAGQLLNADGISKMFYSLPPHYAIRVKGTTMIKITGEYAQNMGGIIVDGKISMTNFMRVYYRDPNNQNIYIKSNFDVTEFHHATSALIQVQFGSDEKNQTYYGLRDFYFYVETCPSGCESCDNALVCNSWKLQYRSLIGQQILTFDTEGWFISTKFNNADKNTYMSLENCHSTSFDTPYFGFGLLNQQITKTIELPLHYKVKISYHQLLYDTLPRYSYNWVMEIDGIIITTKSFGFILSTPPHLCIFEYSDAGPSGEIYDSIKFEASHTKQFLTYSTYPTNYIFSDSKIKWGIRDFEVYIKKCDVSCIYSCKGPGPQGCIDDVRYNLFLFYSVFTETTFTNYDGWQMIKATPLSIKNCMDSLVAAATFFQGGNYFQKTQQLTQTHTSISISFTFYQIDQFTGEKLFVLVDDVEVKQVSLITATINDGLPFCGSNADYDKRIVVNIPGIAHSQNILIVQIYTNQLAGATGYWGIRNFALTIDKRQMPTEFTDYILDSNDYKDWVYTPTTFQLTLCSSKTFFGGTSSLDQNSSLRKIIKNIPEHEKIKIQFKIVLKAVTDQNIILVFDIDGKRAFEKYLQPKTMKYCDASTNSYFYSIEEIYDHTNSQVFLLISTSNSVSMTWGIRDFKLSYYERLIYTG</sequence>
<dbReference type="AlphaFoldDB" id="A0DMQ7"/>
<dbReference type="PANTHER" id="PTHR39767">
    <property type="entry name" value="CALCIUM/CALMODULIN-BINDING MEMBRANE PROTEIN PCM4-RELATED"/>
    <property type="match status" value="1"/>
</dbReference>
<organism evidence="1 2">
    <name type="scientific">Paramecium tetraurelia</name>
    <dbReference type="NCBI Taxonomy" id="5888"/>
    <lineage>
        <taxon>Eukaryota</taxon>
        <taxon>Sar</taxon>
        <taxon>Alveolata</taxon>
        <taxon>Ciliophora</taxon>
        <taxon>Intramacronucleata</taxon>
        <taxon>Oligohymenophorea</taxon>
        <taxon>Peniculida</taxon>
        <taxon>Parameciidae</taxon>
        <taxon>Paramecium</taxon>
    </lineage>
</organism>
<dbReference type="RefSeq" id="XP_001451721.1">
    <property type="nucleotide sequence ID" value="XM_001451684.1"/>
</dbReference>
<protein>
    <recommendedName>
        <fullName evidence="3">IPT/TIG domain-containing protein</fullName>
    </recommendedName>
</protein>
<dbReference type="EMBL" id="CT868507">
    <property type="protein sequence ID" value="CAK84324.1"/>
    <property type="molecule type" value="Genomic_DNA"/>
</dbReference>
<dbReference type="GeneID" id="5037506"/>
<evidence type="ECO:0008006" key="3">
    <source>
        <dbReference type="Google" id="ProtNLM"/>
    </source>
</evidence>
<dbReference type="KEGG" id="ptm:GSPATT00018528001"/>
<dbReference type="OMA" id="PHYAIRV"/>